<reference evidence="6 7" key="1">
    <citation type="submission" date="2018-02" db="EMBL/GenBank/DDBJ databases">
        <title>Draft genome of wild Prunus yedoensis var. nudiflora.</title>
        <authorList>
            <person name="Baek S."/>
            <person name="Kim J.-H."/>
            <person name="Choi K."/>
            <person name="Kim G.-B."/>
            <person name="Cho A."/>
            <person name="Jang H."/>
            <person name="Shin C.-H."/>
            <person name="Yu H.-J."/>
            <person name="Mun J.-H."/>
        </authorList>
    </citation>
    <scope>NUCLEOTIDE SEQUENCE [LARGE SCALE GENOMIC DNA]</scope>
    <source>
        <strain evidence="7">cv. Jeju island</strain>
        <tissue evidence="6">Leaf</tissue>
    </source>
</reference>
<evidence type="ECO:0000256" key="3">
    <source>
        <dbReference type="ARBA" id="ARBA00022801"/>
    </source>
</evidence>
<evidence type="ECO:0000313" key="7">
    <source>
        <dbReference type="Proteomes" id="UP000250321"/>
    </source>
</evidence>
<dbReference type="Proteomes" id="UP000250321">
    <property type="component" value="Unassembled WGS sequence"/>
</dbReference>
<evidence type="ECO:0000256" key="4">
    <source>
        <dbReference type="ARBA" id="ARBA00023180"/>
    </source>
</evidence>
<dbReference type="Pfam" id="PF00657">
    <property type="entry name" value="Lipase_GDSL"/>
    <property type="match status" value="1"/>
</dbReference>
<organism evidence="6 7">
    <name type="scientific">Prunus yedoensis var. nudiflora</name>
    <dbReference type="NCBI Taxonomy" id="2094558"/>
    <lineage>
        <taxon>Eukaryota</taxon>
        <taxon>Viridiplantae</taxon>
        <taxon>Streptophyta</taxon>
        <taxon>Embryophyta</taxon>
        <taxon>Tracheophyta</taxon>
        <taxon>Spermatophyta</taxon>
        <taxon>Magnoliopsida</taxon>
        <taxon>eudicotyledons</taxon>
        <taxon>Gunneridae</taxon>
        <taxon>Pentapetalae</taxon>
        <taxon>rosids</taxon>
        <taxon>fabids</taxon>
        <taxon>Rosales</taxon>
        <taxon>Rosaceae</taxon>
        <taxon>Amygdaloideae</taxon>
        <taxon>Amygdaleae</taxon>
        <taxon>Prunus</taxon>
    </lineage>
</organism>
<dbReference type="SUPFAM" id="SSF52266">
    <property type="entry name" value="SGNH hydrolase"/>
    <property type="match status" value="1"/>
</dbReference>
<proteinExistence type="inferred from homology"/>
<keyword evidence="3" id="KW-0378">Hydrolase</keyword>
<dbReference type="EMBL" id="PJQY01000170">
    <property type="protein sequence ID" value="PQQ16817.1"/>
    <property type="molecule type" value="Genomic_DNA"/>
</dbReference>
<gene>
    <name evidence="6" type="ORF">Pyn_08812</name>
</gene>
<keyword evidence="7" id="KW-1185">Reference proteome</keyword>
<evidence type="ECO:0000313" key="6">
    <source>
        <dbReference type="EMBL" id="PQQ16817.1"/>
    </source>
</evidence>
<dbReference type="InterPro" id="IPR035669">
    <property type="entry name" value="SGNH_plant_lipase-like"/>
</dbReference>
<evidence type="ECO:0000256" key="2">
    <source>
        <dbReference type="ARBA" id="ARBA00022729"/>
    </source>
</evidence>
<dbReference type="AlphaFoldDB" id="A0A314ZFA1"/>
<protein>
    <submittedName>
        <fullName evidence="6">GDSL esterase/lipase</fullName>
    </submittedName>
</protein>
<comment type="caution">
    <text evidence="6">The sequence shown here is derived from an EMBL/GenBank/DDBJ whole genome shotgun (WGS) entry which is preliminary data.</text>
</comment>
<dbReference type="PANTHER" id="PTHR22835:SF458">
    <property type="entry name" value="GDSL ESTERASE_LIPASE"/>
    <property type="match status" value="1"/>
</dbReference>
<dbReference type="Gene3D" id="3.40.50.1110">
    <property type="entry name" value="SGNH hydrolase"/>
    <property type="match status" value="1"/>
</dbReference>
<accession>A0A314ZFA1</accession>
<comment type="similarity">
    <text evidence="1">Belongs to the 'GDSL' lipolytic enzyme family.</text>
</comment>
<feature type="chain" id="PRO_5016254943" evidence="5">
    <location>
        <begin position="24"/>
        <end position="340"/>
    </location>
</feature>
<dbReference type="CDD" id="cd01837">
    <property type="entry name" value="SGNH_plant_lipase_like"/>
    <property type="match status" value="1"/>
</dbReference>
<feature type="signal peptide" evidence="5">
    <location>
        <begin position="1"/>
        <end position="23"/>
    </location>
</feature>
<name>A0A314ZFA1_PRUYE</name>
<evidence type="ECO:0000256" key="1">
    <source>
        <dbReference type="ARBA" id="ARBA00008668"/>
    </source>
</evidence>
<sequence length="340" mass="37281">MALKVLALQLLASLAAFLPTTSPANLSYPAVFNFGDSNSDTGGLNAGIAFPIKRFCNGYLIIDYLMNEMDLPFLNPYLDSVGAPSFQTGCNFATGGSTVLPANAASISPFSFGIQVAQFGRFKAKALELLSKDKKLQNVLPLEDYFKQGLYTFDVGQNDLDGAFSSKSEDQVVALIPSIMTEFEDGIQKLYNQGARNFGFTTQLDQFGCVASHNRAATAFNAQLHDLCFKFQRKFPEANVTYINIYKIKLDLITNYAQYGFKQGIAACCGYGGLPLNFDNRINCGETKNLNGTLVTATPCTNPEEYVNWDGNHYTQAANQYVSTQILTGNYSATLDIFQY</sequence>
<dbReference type="GO" id="GO:0016788">
    <property type="term" value="F:hydrolase activity, acting on ester bonds"/>
    <property type="evidence" value="ECO:0007669"/>
    <property type="project" value="InterPro"/>
</dbReference>
<dbReference type="PANTHER" id="PTHR22835">
    <property type="entry name" value="ZINC FINGER FYVE DOMAIN CONTAINING PROTEIN"/>
    <property type="match status" value="1"/>
</dbReference>
<keyword evidence="2 5" id="KW-0732">Signal</keyword>
<keyword evidence="4" id="KW-0325">Glycoprotein</keyword>
<dbReference type="InterPro" id="IPR001087">
    <property type="entry name" value="GDSL"/>
</dbReference>
<dbReference type="InterPro" id="IPR036514">
    <property type="entry name" value="SGNH_hydro_sf"/>
</dbReference>
<evidence type="ECO:0000256" key="5">
    <source>
        <dbReference type="SAM" id="SignalP"/>
    </source>
</evidence>
<dbReference type="OrthoDB" id="1600564at2759"/>